<dbReference type="GO" id="GO:1990281">
    <property type="term" value="C:efflux pump complex"/>
    <property type="evidence" value="ECO:0007669"/>
    <property type="project" value="TreeGrafter"/>
</dbReference>
<dbReference type="Gene3D" id="2.40.30.170">
    <property type="match status" value="1"/>
</dbReference>
<protein>
    <submittedName>
        <fullName evidence="2">Macrolide-specific efflux protein MacA</fullName>
    </submittedName>
</protein>
<evidence type="ECO:0000259" key="1">
    <source>
        <dbReference type="Pfam" id="PF25967"/>
    </source>
</evidence>
<dbReference type="EMBL" id="UGMX01000002">
    <property type="protein sequence ID" value="STW05070.1"/>
    <property type="molecule type" value="Genomic_DNA"/>
</dbReference>
<sequence>MVLRYCRSADALRRELGYVQPAPQEALEEQNAGASAGNQQSSAIYYNGTFEVDNRQRLLKTSMTAQVFIRIAQVKDVLRVPVAALGRSLGDERYIVMVQTASGSEERTVRIGINDRQYAQVLEGLRPGERVVIPQDAGLSDG</sequence>
<gene>
    <name evidence="2" type="primary">macA_2</name>
    <name evidence="2" type="ORF">NCTC9149_01437</name>
</gene>
<dbReference type="InterPro" id="IPR058627">
    <property type="entry name" value="MdtA-like_C"/>
</dbReference>
<feature type="domain" description="Multidrug resistance protein MdtA-like C-terminal permuted SH3" evidence="1">
    <location>
        <begin position="77"/>
        <end position="133"/>
    </location>
</feature>
<dbReference type="AlphaFoldDB" id="A0A7H4NY05"/>
<dbReference type="PANTHER" id="PTHR30469">
    <property type="entry name" value="MULTIDRUG RESISTANCE PROTEIN MDTA"/>
    <property type="match status" value="1"/>
</dbReference>
<dbReference type="PANTHER" id="PTHR30469:SF33">
    <property type="entry name" value="SLR1207 PROTEIN"/>
    <property type="match status" value="1"/>
</dbReference>
<dbReference type="Proteomes" id="UP000254571">
    <property type="component" value="Unassembled WGS sequence"/>
</dbReference>
<name>A0A7H4NY05_9ENTR</name>
<accession>A0A7H4NY05</accession>
<dbReference type="GO" id="GO:0015562">
    <property type="term" value="F:efflux transmembrane transporter activity"/>
    <property type="evidence" value="ECO:0007669"/>
    <property type="project" value="TreeGrafter"/>
</dbReference>
<evidence type="ECO:0000313" key="3">
    <source>
        <dbReference type="Proteomes" id="UP000254571"/>
    </source>
</evidence>
<dbReference type="Pfam" id="PF25967">
    <property type="entry name" value="RND-MFP_C"/>
    <property type="match status" value="1"/>
</dbReference>
<proteinExistence type="predicted"/>
<reference evidence="2 3" key="1">
    <citation type="submission" date="2018-06" db="EMBL/GenBank/DDBJ databases">
        <authorList>
            <consortium name="Pathogen Informatics"/>
            <person name="Doyle S."/>
        </authorList>
    </citation>
    <scope>NUCLEOTIDE SEQUENCE [LARGE SCALE GENOMIC DNA]</scope>
    <source>
        <strain evidence="2 3">NCTC9149</strain>
    </source>
</reference>
<comment type="caution">
    <text evidence="2">The sequence shown here is derived from an EMBL/GenBank/DDBJ whole genome shotgun (WGS) entry which is preliminary data.</text>
</comment>
<evidence type="ECO:0000313" key="2">
    <source>
        <dbReference type="EMBL" id="STW05070.1"/>
    </source>
</evidence>
<organism evidence="2 3">
    <name type="scientific">Klebsiella grimontii</name>
    <dbReference type="NCBI Taxonomy" id="2058152"/>
    <lineage>
        <taxon>Bacteria</taxon>
        <taxon>Pseudomonadati</taxon>
        <taxon>Pseudomonadota</taxon>
        <taxon>Gammaproteobacteria</taxon>
        <taxon>Enterobacterales</taxon>
        <taxon>Enterobacteriaceae</taxon>
        <taxon>Klebsiella/Raoultella group</taxon>
        <taxon>Klebsiella</taxon>
    </lineage>
</organism>
<dbReference type="Gene3D" id="2.40.420.20">
    <property type="match status" value="1"/>
</dbReference>